<dbReference type="STRING" id="52694.ACWI_33840"/>
<dbReference type="EMBL" id="LKEU01000044">
    <property type="protein sequence ID" value="OFV69190.1"/>
    <property type="molecule type" value="Genomic_DNA"/>
</dbReference>
<feature type="domain" description="DUF6900" evidence="1">
    <location>
        <begin position="12"/>
        <end position="63"/>
    </location>
</feature>
<sequence length="64" mass="7630">MKKQNVNEKDYEELLKIAKEAFYSIEQRGDLETRYSDHEDFLDISVWGLKEVLIQAFEYGKKQA</sequence>
<evidence type="ECO:0000313" key="3">
    <source>
        <dbReference type="Proteomes" id="UP000176244"/>
    </source>
</evidence>
<gene>
    <name evidence="2" type="ORF">ACWI_33840</name>
</gene>
<proteinExistence type="predicted"/>
<dbReference type="Proteomes" id="UP000176244">
    <property type="component" value="Unassembled WGS sequence"/>
</dbReference>
<comment type="caution">
    <text evidence="2">The sequence shown here is derived from an EMBL/GenBank/DDBJ whole genome shotgun (WGS) entry which is preliminary data.</text>
</comment>
<dbReference type="InterPro" id="IPR054195">
    <property type="entry name" value="DUF6900"/>
</dbReference>
<dbReference type="RefSeq" id="WP_139142406.1">
    <property type="nucleotide sequence ID" value="NZ_LKEU01000044.1"/>
</dbReference>
<name>A0A1F2PCP4_9FIRM</name>
<dbReference type="OrthoDB" id="2224718at2"/>
<reference evidence="2 3" key="1">
    <citation type="submission" date="2015-09" db="EMBL/GenBank/DDBJ databases">
        <title>Genome sequence of Acetobacterium wieringae DSM 1911.</title>
        <authorList>
            <person name="Poehlein A."/>
            <person name="Bengelsdorf F.R."/>
            <person name="Schiel-Bengelsdorf B."/>
            <person name="Duerre P."/>
            <person name="Daniel R."/>
        </authorList>
    </citation>
    <scope>NUCLEOTIDE SEQUENCE [LARGE SCALE GENOMIC DNA]</scope>
    <source>
        <strain evidence="2 3">DSM 1911</strain>
    </source>
</reference>
<evidence type="ECO:0000313" key="2">
    <source>
        <dbReference type="EMBL" id="OFV69190.1"/>
    </source>
</evidence>
<evidence type="ECO:0000259" key="1">
    <source>
        <dbReference type="Pfam" id="PF21841"/>
    </source>
</evidence>
<dbReference type="Pfam" id="PF21841">
    <property type="entry name" value="DUF6900"/>
    <property type="match status" value="1"/>
</dbReference>
<organism evidence="2 3">
    <name type="scientific">Acetobacterium wieringae</name>
    <dbReference type="NCBI Taxonomy" id="52694"/>
    <lineage>
        <taxon>Bacteria</taxon>
        <taxon>Bacillati</taxon>
        <taxon>Bacillota</taxon>
        <taxon>Clostridia</taxon>
        <taxon>Eubacteriales</taxon>
        <taxon>Eubacteriaceae</taxon>
        <taxon>Acetobacterium</taxon>
    </lineage>
</organism>
<protein>
    <recommendedName>
        <fullName evidence="1">DUF6900 domain-containing protein</fullName>
    </recommendedName>
</protein>
<accession>A0A1F2PCP4</accession>
<dbReference type="AlphaFoldDB" id="A0A1F2PCP4"/>